<keyword evidence="1" id="KW-1133">Transmembrane helix</keyword>
<evidence type="ECO:0000256" key="1">
    <source>
        <dbReference type="SAM" id="Phobius"/>
    </source>
</evidence>
<comment type="caution">
    <text evidence="2">The sequence shown here is derived from an EMBL/GenBank/DDBJ whole genome shotgun (WGS) entry which is preliminary data.</text>
</comment>
<keyword evidence="1" id="KW-0812">Transmembrane</keyword>
<accession>A0AAD6X3K8</accession>
<feature type="transmembrane region" description="Helical" evidence="1">
    <location>
        <begin position="21"/>
        <end position="44"/>
    </location>
</feature>
<protein>
    <submittedName>
        <fullName evidence="2">Uncharacterized protein</fullName>
    </submittedName>
</protein>
<dbReference type="EMBL" id="JARJCM010000064">
    <property type="protein sequence ID" value="KAJ7033606.1"/>
    <property type="molecule type" value="Genomic_DNA"/>
</dbReference>
<reference evidence="2" key="1">
    <citation type="submission" date="2023-03" db="EMBL/GenBank/DDBJ databases">
        <title>Massive genome expansion in bonnet fungi (Mycena s.s.) driven by repeated elements and novel gene families across ecological guilds.</title>
        <authorList>
            <consortium name="Lawrence Berkeley National Laboratory"/>
            <person name="Harder C.B."/>
            <person name="Miyauchi S."/>
            <person name="Viragh M."/>
            <person name="Kuo A."/>
            <person name="Thoen E."/>
            <person name="Andreopoulos B."/>
            <person name="Lu D."/>
            <person name="Skrede I."/>
            <person name="Drula E."/>
            <person name="Henrissat B."/>
            <person name="Morin E."/>
            <person name="Kohler A."/>
            <person name="Barry K."/>
            <person name="LaButti K."/>
            <person name="Morin E."/>
            <person name="Salamov A."/>
            <person name="Lipzen A."/>
            <person name="Mereny Z."/>
            <person name="Hegedus B."/>
            <person name="Baldrian P."/>
            <person name="Stursova M."/>
            <person name="Weitz H."/>
            <person name="Taylor A."/>
            <person name="Grigoriev I.V."/>
            <person name="Nagy L.G."/>
            <person name="Martin F."/>
            <person name="Kauserud H."/>
        </authorList>
    </citation>
    <scope>NUCLEOTIDE SEQUENCE</scope>
    <source>
        <strain evidence="2">CBHHK200</strain>
    </source>
</reference>
<sequence length="165" mass="17637">MSFSVTTDDTLKGVKEKHTKLLFGTAVKAVLLATGILEPAIIYVPRNDPCVAGVGGVRYFDFLGESSAPAAIEIEVVVMAIDNIVPGPPMVSKKASFAVIHIDQTHADEHPENVYVQANSGTVWRGNILVFACDAEGEVFHDVEDIQDALMCAKCVFGPAAIYST</sequence>
<dbReference type="Proteomes" id="UP001218188">
    <property type="component" value="Unassembled WGS sequence"/>
</dbReference>
<dbReference type="AlphaFoldDB" id="A0AAD6X3K8"/>
<evidence type="ECO:0000313" key="3">
    <source>
        <dbReference type="Proteomes" id="UP001218188"/>
    </source>
</evidence>
<organism evidence="2 3">
    <name type="scientific">Mycena alexandri</name>
    <dbReference type="NCBI Taxonomy" id="1745969"/>
    <lineage>
        <taxon>Eukaryota</taxon>
        <taxon>Fungi</taxon>
        <taxon>Dikarya</taxon>
        <taxon>Basidiomycota</taxon>
        <taxon>Agaricomycotina</taxon>
        <taxon>Agaricomycetes</taxon>
        <taxon>Agaricomycetidae</taxon>
        <taxon>Agaricales</taxon>
        <taxon>Marasmiineae</taxon>
        <taxon>Mycenaceae</taxon>
        <taxon>Mycena</taxon>
    </lineage>
</organism>
<proteinExistence type="predicted"/>
<gene>
    <name evidence="2" type="ORF">C8F04DRAFT_1260858</name>
</gene>
<keyword evidence="1" id="KW-0472">Membrane</keyword>
<name>A0AAD6X3K8_9AGAR</name>
<keyword evidence="3" id="KW-1185">Reference proteome</keyword>
<evidence type="ECO:0000313" key="2">
    <source>
        <dbReference type="EMBL" id="KAJ7033606.1"/>
    </source>
</evidence>